<dbReference type="SUPFAM" id="SSF53474">
    <property type="entry name" value="alpha/beta-Hydrolases"/>
    <property type="match status" value="1"/>
</dbReference>
<dbReference type="PROSITE" id="PS01133">
    <property type="entry name" value="UPF0017"/>
    <property type="match status" value="1"/>
</dbReference>
<dbReference type="HOGENOM" id="CLU_032487_0_0_6"/>
<sequence>MATYGRQRRLEPDHDLASNAQARAAQQIVVRLSSRPEQGTQPARAARRCIETLPVPDSPDRFTPAFGLGNPHLQTLWGPLWRPTTHLERQRERLWLDDGDFLDLDWHGPHSADAPLVLVLHGLTGSSNSPYVAGLQQALATRGWASAALNWRGCSGEPNLLPRSYHSGASEDLAAAIAHLRAKRPQAPLYAVGYSLGGNVLLKYLGESGSDSPLQGATAVSVPFRLDQCADRIGQGFSKVYQAHFMREMLAYIKDKQRQFQHDGRHEGLATLAQLGPLTKMRTFWDFDGRVTAPLHGFADAQDYYRRASSRYFLGQIRTPTLIIQAADDPFVFRHSLPEASELSASTQFELQAKGGHVGFVDGSLKHPGYYLERRIPQWLAGLDRHG</sequence>
<dbReference type="GO" id="GO:0034338">
    <property type="term" value="F:short-chain carboxylesterase activity"/>
    <property type="evidence" value="ECO:0007669"/>
    <property type="project" value="TreeGrafter"/>
</dbReference>
<keyword evidence="3 6" id="KW-0378">Hydrolase</keyword>
<evidence type="ECO:0000313" key="7">
    <source>
        <dbReference type="Proteomes" id="UP000013940"/>
    </source>
</evidence>
<dbReference type="PANTHER" id="PTHR10794:SF94">
    <property type="entry name" value="ESTERASE YHET-RELATED"/>
    <property type="match status" value="1"/>
</dbReference>
<accession>A0A2C9EV42</accession>
<dbReference type="GO" id="GO:0047372">
    <property type="term" value="F:monoacylglycerol lipase activity"/>
    <property type="evidence" value="ECO:0007669"/>
    <property type="project" value="TreeGrafter"/>
</dbReference>
<gene>
    <name evidence="6" type="primary">yheT</name>
    <name evidence="6" type="ORF">PFLCHA0_c58150</name>
</gene>
<dbReference type="PANTHER" id="PTHR10794">
    <property type="entry name" value="ABHYDROLASE DOMAIN-CONTAINING PROTEIN"/>
    <property type="match status" value="1"/>
</dbReference>
<dbReference type="InterPro" id="IPR000073">
    <property type="entry name" value="AB_hydrolase_1"/>
</dbReference>
<dbReference type="NCBIfam" id="NF008218">
    <property type="entry name" value="PRK10985.1"/>
    <property type="match status" value="1"/>
</dbReference>
<dbReference type="AlphaFoldDB" id="A0A2C9EV42"/>
<dbReference type="EMBL" id="CP003190">
    <property type="protein sequence ID" value="AGL87543.1"/>
    <property type="molecule type" value="Genomic_DNA"/>
</dbReference>
<dbReference type="KEGG" id="pprc:PFLCHA0_c58150"/>
<evidence type="ECO:0000259" key="5">
    <source>
        <dbReference type="Pfam" id="PF00561"/>
    </source>
</evidence>
<dbReference type="InterPro" id="IPR012020">
    <property type="entry name" value="ABHD4"/>
</dbReference>
<evidence type="ECO:0000313" key="6">
    <source>
        <dbReference type="EMBL" id="AGL87543.1"/>
    </source>
</evidence>
<feature type="active site" description="Charge relay system" evidence="4">
    <location>
        <position position="357"/>
    </location>
</feature>
<protein>
    <submittedName>
        <fullName evidence="6">Putative esterase YheT</fullName>
        <ecNumber evidence="6">3.1.1.-</ecNumber>
    </submittedName>
</protein>
<feature type="active site" description="Charge relay system" evidence="4">
    <location>
        <position position="329"/>
    </location>
</feature>
<evidence type="ECO:0000256" key="3">
    <source>
        <dbReference type="ARBA" id="ARBA00022801"/>
    </source>
</evidence>
<proteinExistence type="inferred from homology"/>
<evidence type="ECO:0000256" key="2">
    <source>
        <dbReference type="ARBA" id="ARBA00022487"/>
    </source>
</evidence>
<feature type="domain" description="AB hydrolase-1" evidence="5">
    <location>
        <begin position="115"/>
        <end position="363"/>
    </location>
</feature>
<dbReference type="Proteomes" id="UP000013940">
    <property type="component" value="Chromosome"/>
</dbReference>
<feature type="active site" description="Charge relay system" evidence="4">
    <location>
        <position position="195"/>
    </location>
</feature>
<dbReference type="InterPro" id="IPR029058">
    <property type="entry name" value="AB_hydrolase_fold"/>
</dbReference>
<dbReference type="eggNOG" id="COG0429">
    <property type="taxonomic scope" value="Bacteria"/>
</dbReference>
<evidence type="ECO:0000256" key="1">
    <source>
        <dbReference type="ARBA" id="ARBA00010884"/>
    </source>
</evidence>
<organism evidence="6 7">
    <name type="scientific">Pseudomonas protegens (strain DSM 19095 / LMG 27888 / CFBP 6595 / CHA0)</name>
    <dbReference type="NCBI Taxonomy" id="1124983"/>
    <lineage>
        <taxon>Bacteria</taxon>
        <taxon>Pseudomonadati</taxon>
        <taxon>Pseudomonadota</taxon>
        <taxon>Gammaproteobacteria</taxon>
        <taxon>Pseudomonadales</taxon>
        <taxon>Pseudomonadaceae</taxon>
        <taxon>Pseudomonas</taxon>
    </lineage>
</organism>
<evidence type="ECO:0000256" key="4">
    <source>
        <dbReference type="PIRSR" id="PIRSR005211-1"/>
    </source>
</evidence>
<name>A0A2C9EV42_PSEPH</name>
<dbReference type="Gene3D" id="3.40.50.1820">
    <property type="entry name" value="alpha/beta hydrolase"/>
    <property type="match status" value="1"/>
</dbReference>
<dbReference type="EC" id="3.1.1.-" evidence="6"/>
<dbReference type="Pfam" id="PF00561">
    <property type="entry name" value="Abhydrolase_1"/>
    <property type="match status" value="1"/>
</dbReference>
<reference evidence="7" key="1">
    <citation type="journal article" date="2014" name="Genome Announc.">
        <title>Full-genome sequence of the plant growth-promoting bacterium Pseudomonas protegens CHA0.</title>
        <authorList>
            <person name="Jousset A."/>
            <person name="Schuldes J."/>
            <person name="Keel C."/>
            <person name="Maurhofer M."/>
            <person name="Daniel R."/>
            <person name="Scheu S."/>
            <person name="Thuermer A."/>
        </authorList>
    </citation>
    <scope>NUCLEOTIDE SEQUENCE [LARGE SCALE GENOMIC DNA]</scope>
    <source>
        <strain evidence="7">DSM 19095 / LMG 27888 / CFBP 6595 / CHA0</strain>
    </source>
</reference>
<dbReference type="InterPro" id="IPR050960">
    <property type="entry name" value="AB_hydrolase_4_sf"/>
</dbReference>
<comment type="similarity">
    <text evidence="1">Belongs to the AB hydrolase superfamily. AB hydrolase 4 family.</text>
</comment>
<dbReference type="PIRSF" id="PIRSF005211">
    <property type="entry name" value="Ab_hydro_YheT"/>
    <property type="match status" value="1"/>
</dbReference>
<keyword evidence="2" id="KW-0719">Serine esterase</keyword>
<dbReference type="InterPro" id="IPR000952">
    <property type="entry name" value="AB_hydrolase_4_CS"/>
</dbReference>